<protein>
    <submittedName>
        <fullName evidence="8">TM2 domain-containing protein</fullName>
    </submittedName>
</protein>
<feature type="transmembrane region" description="Helical" evidence="6">
    <location>
        <begin position="186"/>
        <end position="211"/>
    </location>
</feature>
<feature type="compositionally biased region" description="Basic and acidic residues" evidence="5">
    <location>
        <begin position="40"/>
        <end position="52"/>
    </location>
</feature>
<feature type="domain" description="TM2" evidence="7">
    <location>
        <begin position="151"/>
        <end position="198"/>
    </location>
</feature>
<organism evidence="8 9">
    <name type="scientific">Corynebacterium meridianum</name>
    <dbReference type="NCBI Taxonomy" id="2765363"/>
    <lineage>
        <taxon>Bacteria</taxon>
        <taxon>Bacillati</taxon>
        <taxon>Actinomycetota</taxon>
        <taxon>Actinomycetes</taxon>
        <taxon>Mycobacteriales</taxon>
        <taxon>Corynebacteriaceae</taxon>
        <taxon>Corynebacterium</taxon>
    </lineage>
</organism>
<evidence type="ECO:0000256" key="4">
    <source>
        <dbReference type="ARBA" id="ARBA00023136"/>
    </source>
</evidence>
<feature type="region of interest" description="Disordered" evidence="5">
    <location>
        <begin position="1"/>
        <end position="114"/>
    </location>
</feature>
<evidence type="ECO:0000256" key="5">
    <source>
        <dbReference type="SAM" id="MobiDB-lite"/>
    </source>
</evidence>
<evidence type="ECO:0000256" key="2">
    <source>
        <dbReference type="ARBA" id="ARBA00022692"/>
    </source>
</evidence>
<dbReference type="Proteomes" id="UP000645966">
    <property type="component" value="Unassembled WGS sequence"/>
</dbReference>
<evidence type="ECO:0000256" key="6">
    <source>
        <dbReference type="SAM" id="Phobius"/>
    </source>
</evidence>
<reference evidence="8" key="1">
    <citation type="submission" date="2020-12" db="EMBL/GenBank/DDBJ databases">
        <title>Genome public.</title>
        <authorList>
            <person name="Sun Q."/>
        </authorList>
    </citation>
    <scope>NUCLEOTIDE SEQUENCE</scope>
    <source>
        <strain evidence="8">CCM 8863</strain>
    </source>
</reference>
<dbReference type="GO" id="GO:0016020">
    <property type="term" value="C:membrane"/>
    <property type="evidence" value="ECO:0007669"/>
    <property type="project" value="UniProtKB-SubCell"/>
</dbReference>
<evidence type="ECO:0000313" key="9">
    <source>
        <dbReference type="Proteomes" id="UP000645966"/>
    </source>
</evidence>
<feature type="transmembrane region" description="Helical" evidence="6">
    <location>
        <begin position="154"/>
        <end position="174"/>
    </location>
</feature>
<keyword evidence="9" id="KW-1185">Reference proteome</keyword>
<evidence type="ECO:0000259" key="7">
    <source>
        <dbReference type="Pfam" id="PF05154"/>
    </source>
</evidence>
<evidence type="ECO:0000256" key="1">
    <source>
        <dbReference type="ARBA" id="ARBA00004141"/>
    </source>
</evidence>
<keyword evidence="2 6" id="KW-0812">Transmembrane</keyword>
<accession>A0A934I368</accession>
<comment type="subcellular location">
    <subcellularLocation>
        <location evidence="1">Membrane</location>
        <topology evidence="1">Multi-pass membrane protein</topology>
    </subcellularLocation>
</comment>
<dbReference type="RefSeq" id="WP_198738272.1">
    <property type="nucleotide sequence ID" value="NZ_JAEIOS010000011.1"/>
</dbReference>
<sequence length="235" mass="25594">MTDSNPSRPEYGQPSGEGSTSPMEGNAQSPLGWDDSEESESLRPRADSREASPSEDWWVTGQDPQASDDDQLSGGWDDTAVSESANPDAAVRETPQSYNPGYAVQTPAQNRTDHAYDPQVPAYSQQMHGYAPQVPAYGPQANGYNQFGGEQKSWLAAVLLCLFFGELGVHNFYIGQKQTGTVQLALYGGTFLLFLITFGFGFFLLLPSVIWKFVDLIKLLTGSISTDAQGIPLKR</sequence>
<gene>
    <name evidence="8" type="ORF">JDV75_05815</name>
</gene>
<proteinExistence type="predicted"/>
<dbReference type="EMBL" id="JAEIOS010000011">
    <property type="protein sequence ID" value="MBI8989276.1"/>
    <property type="molecule type" value="Genomic_DNA"/>
</dbReference>
<keyword evidence="4 6" id="KW-0472">Membrane</keyword>
<dbReference type="Pfam" id="PF05154">
    <property type="entry name" value="TM2"/>
    <property type="match status" value="1"/>
</dbReference>
<dbReference type="InterPro" id="IPR007829">
    <property type="entry name" value="TM2"/>
</dbReference>
<dbReference type="AlphaFoldDB" id="A0A934I368"/>
<feature type="compositionally biased region" description="Polar residues" evidence="5">
    <location>
        <begin position="16"/>
        <end position="29"/>
    </location>
</feature>
<evidence type="ECO:0000313" key="8">
    <source>
        <dbReference type="EMBL" id="MBI8989276.1"/>
    </source>
</evidence>
<evidence type="ECO:0000256" key="3">
    <source>
        <dbReference type="ARBA" id="ARBA00022989"/>
    </source>
</evidence>
<keyword evidence="3 6" id="KW-1133">Transmembrane helix</keyword>
<comment type="caution">
    <text evidence="8">The sequence shown here is derived from an EMBL/GenBank/DDBJ whole genome shotgun (WGS) entry which is preliminary data.</text>
</comment>
<name>A0A934I368_9CORY</name>